<dbReference type="AlphaFoldDB" id="A0A0P0P0G6"/>
<organism evidence="2 3">
    <name type="scientific">Caulobacter henricii</name>
    <dbReference type="NCBI Taxonomy" id="69395"/>
    <lineage>
        <taxon>Bacteria</taxon>
        <taxon>Pseudomonadati</taxon>
        <taxon>Pseudomonadota</taxon>
        <taxon>Alphaproteobacteria</taxon>
        <taxon>Caulobacterales</taxon>
        <taxon>Caulobacteraceae</taxon>
        <taxon>Caulobacter</taxon>
    </lineage>
</organism>
<evidence type="ECO:0000313" key="3">
    <source>
        <dbReference type="Proteomes" id="UP000056905"/>
    </source>
</evidence>
<feature type="transmembrane region" description="Helical" evidence="1">
    <location>
        <begin position="93"/>
        <end position="113"/>
    </location>
</feature>
<name>A0A0P0P0G6_9CAUL</name>
<dbReference type="KEGG" id="chq:AQ619_11880"/>
<reference evidence="2 3" key="1">
    <citation type="submission" date="2015-10" db="EMBL/GenBank/DDBJ databases">
        <title>Conservation of the essential genome among Caulobacter and Brevundimonas species.</title>
        <authorList>
            <person name="Scott D."/>
            <person name="Ely B."/>
        </authorList>
    </citation>
    <scope>NUCLEOTIDE SEQUENCE [LARGE SCALE GENOMIC DNA]</scope>
    <source>
        <strain evidence="2 3">CB4</strain>
    </source>
</reference>
<keyword evidence="1" id="KW-0472">Membrane</keyword>
<proteinExistence type="predicted"/>
<evidence type="ECO:0000256" key="1">
    <source>
        <dbReference type="SAM" id="Phobius"/>
    </source>
</evidence>
<keyword evidence="1" id="KW-0812">Transmembrane</keyword>
<gene>
    <name evidence="2" type="ORF">AQ619_11880</name>
</gene>
<protein>
    <submittedName>
        <fullName evidence="2">Uncharacterized protein</fullName>
    </submittedName>
</protein>
<evidence type="ECO:0000313" key="2">
    <source>
        <dbReference type="EMBL" id="ALL13979.1"/>
    </source>
</evidence>
<dbReference type="EMBL" id="CP013002">
    <property type="protein sequence ID" value="ALL13979.1"/>
    <property type="molecule type" value="Genomic_DNA"/>
</dbReference>
<dbReference type="Proteomes" id="UP000056905">
    <property type="component" value="Chromosome"/>
</dbReference>
<sequence length="197" mass="21561">MARRQKLLFLGLPRPAPGETLPRLQTIIATSPENPAGDPNVRAHEAGEVAGKVIGGGLGVLFSVVLIVLLLGPVLWAPGWAALRVARFVPGPWWPWLAGFAAGVIAILIQTWLLVQRHPLLRYPIVAVFSAAWVGGLWLELTSPRHDWVTTAPTLHMPGPWTWGLLGLGTVFYAGIYLLALGQITKGRWVRQWQLIK</sequence>
<dbReference type="STRING" id="69395.AQ619_11880"/>
<feature type="transmembrane region" description="Helical" evidence="1">
    <location>
        <begin position="120"/>
        <end position="141"/>
    </location>
</feature>
<dbReference type="RefSeq" id="WP_062147702.1">
    <property type="nucleotide sequence ID" value="NZ_CP013002.1"/>
</dbReference>
<keyword evidence="3" id="KW-1185">Reference proteome</keyword>
<feature type="transmembrane region" description="Helical" evidence="1">
    <location>
        <begin position="161"/>
        <end position="181"/>
    </location>
</feature>
<accession>A0A0P0P0G6</accession>
<feature type="transmembrane region" description="Helical" evidence="1">
    <location>
        <begin position="58"/>
        <end position="81"/>
    </location>
</feature>
<keyword evidence="1" id="KW-1133">Transmembrane helix</keyword>
<dbReference type="OrthoDB" id="7193219at2"/>